<name>A0A6A3UJH2_9STRA</name>
<proteinExistence type="predicted"/>
<sequence length="55" mass="6367">MFNAGTASAYFNFPDYDILGLIGFVSYMEYFNDVDFAQANWESLACELSREQRTH</sequence>
<evidence type="ECO:0000313" key="1">
    <source>
        <dbReference type="EMBL" id="KAE9151687.1"/>
    </source>
</evidence>
<comment type="caution">
    <text evidence="1">The sequence shown here is derived from an EMBL/GenBank/DDBJ whole genome shotgun (WGS) entry which is preliminary data.</text>
</comment>
<evidence type="ECO:0000313" key="2">
    <source>
        <dbReference type="Proteomes" id="UP000440732"/>
    </source>
</evidence>
<dbReference type="Proteomes" id="UP000440732">
    <property type="component" value="Unassembled WGS sequence"/>
</dbReference>
<accession>A0A6A3UJH2</accession>
<reference evidence="1 2" key="1">
    <citation type="submission" date="2018-08" db="EMBL/GenBank/DDBJ databases">
        <title>Genomic investigation of the strawberry pathogen Phytophthora fragariae indicates pathogenicity is determined by transcriptional variation in three key races.</title>
        <authorList>
            <person name="Adams T.M."/>
            <person name="Armitage A.D."/>
            <person name="Sobczyk M.K."/>
            <person name="Bates H.J."/>
            <person name="Dunwell J.M."/>
            <person name="Nellist C.F."/>
            <person name="Harrison R.J."/>
        </authorList>
    </citation>
    <scope>NUCLEOTIDE SEQUENCE [LARGE SCALE GENOMIC DNA]</scope>
    <source>
        <strain evidence="1 2">NOV-5</strain>
    </source>
</reference>
<dbReference type="EMBL" id="QXGA01000137">
    <property type="protein sequence ID" value="KAE9151687.1"/>
    <property type="molecule type" value="Genomic_DNA"/>
</dbReference>
<dbReference type="AlphaFoldDB" id="A0A6A3UJH2"/>
<protein>
    <submittedName>
        <fullName evidence="1">Uncharacterized protein</fullName>
    </submittedName>
</protein>
<organism evidence="1 2">
    <name type="scientific">Phytophthora fragariae</name>
    <dbReference type="NCBI Taxonomy" id="53985"/>
    <lineage>
        <taxon>Eukaryota</taxon>
        <taxon>Sar</taxon>
        <taxon>Stramenopiles</taxon>
        <taxon>Oomycota</taxon>
        <taxon>Peronosporomycetes</taxon>
        <taxon>Peronosporales</taxon>
        <taxon>Peronosporaceae</taxon>
        <taxon>Phytophthora</taxon>
    </lineage>
</organism>
<gene>
    <name evidence="1" type="ORF">PF006_g4055</name>
</gene>